<sequence length="327" mass="38096">MIPLVNVAIANVINQLLFGFAHHDEKSKEEFKKWRELMQEHMRFGTDAGLTIALQCPEIFQYLPYFKDKLQLLKEQYRDVTKYCEDQIKAHEKMIGKNDGDYLDFTEAYLKEIAKTNENYTRKQLVNILYEMFIAGQETTANTTIYSMICVLNYPETQKKLQQELKTIIGSDRFITLADKPKLIYCQAFINEIQRLVNILAQNLLHKTTKDVEIMGYKIKAGTTIVPQISCVLYDEKIFPDPYKFEPERFIDENGQLKKIDELIPFSIGKRQCLGESLAKMNLFIFISNFYNHYQLGLADNKVPSMDKINGIAVQPKQFECTITKLY</sequence>
<proteinExistence type="predicted"/>
<dbReference type="Proteomes" id="UP000887576">
    <property type="component" value="Unplaced"/>
</dbReference>
<evidence type="ECO:0000313" key="2">
    <source>
        <dbReference type="WBParaSite" id="JU765_v2.g13025.t1"/>
    </source>
</evidence>
<accession>A0AC34Q504</accession>
<name>A0AC34Q504_9BILA</name>
<dbReference type="WBParaSite" id="JU765_v2.g13025.t1">
    <property type="protein sequence ID" value="JU765_v2.g13025.t1"/>
    <property type="gene ID" value="JU765_v2.g13025"/>
</dbReference>
<protein>
    <submittedName>
        <fullName evidence="2">Cytochrome P450</fullName>
    </submittedName>
</protein>
<evidence type="ECO:0000313" key="1">
    <source>
        <dbReference type="Proteomes" id="UP000887576"/>
    </source>
</evidence>
<reference evidence="2" key="1">
    <citation type="submission" date="2022-11" db="UniProtKB">
        <authorList>
            <consortium name="WormBaseParasite"/>
        </authorList>
    </citation>
    <scope>IDENTIFICATION</scope>
</reference>
<organism evidence="1 2">
    <name type="scientific">Panagrolaimus sp. JU765</name>
    <dbReference type="NCBI Taxonomy" id="591449"/>
    <lineage>
        <taxon>Eukaryota</taxon>
        <taxon>Metazoa</taxon>
        <taxon>Ecdysozoa</taxon>
        <taxon>Nematoda</taxon>
        <taxon>Chromadorea</taxon>
        <taxon>Rhabditida</taxon>
        <taxon>Tylenchina</taxon>
        <taxon>Panagrolaimomorpha</taxon>
        <taxon>Panagrolaimoidea</taxon>
        <taxon>Panagrolaimidae</taxon>
        <taxon>Panagrolaimus</taxon>
    </lineage>
</organism>